<feature type="transmembrane region" description="Helical" evidence="1">
    <location>
        <begin position="116"/>
        <end position="134"/>
    </location>
</feature>
<sequence length="428" mass="48496">MQPALSPSALRWPLWRKWLFCFSCIYLLLFISPLTWLGSVPEVGIVAGMYGAAESWLVELGNRYLFHVKDVLVPTNGSGDTSYGYAQLCFCGLAAVVGACLWVLLDRRRAHYARGYYWLLVLVRYFVAMNALGYGLIKLFALQMVAPSLSALATPLGDLLPMRFSWYFIGYSTPYQMFSGAAELTAGVLLLWRRTSTLGALVAAGVFLNVMMLNLCYDIPVKIFSIHLFALSVFLLLGDAGRLLNFFVFNRPTPPTPVLPALPWRWRVARLTLKTIFIALFALLPLYQFWQQKASAPTLTKGRLATGFFEVERFETAAPLPDSLRWHDVVFEANTTGSVGTTDTLLRQRYRRGYFAYTLDSTQSTIAFKKIAADSLPLFTLRYARPDSTRLVLRGTIRHDSVLIALRRQPRHFQLAERQFHWLSEANR</sequence>
<feature type="transmembrane region" description="Helical" evidence="1">
    <location>
        <begin position="84"/>
        <end position="104"/>
    </location>
</feature>
<feature type="transmembrane region" description="Helical" evidence="1">
    <location>
        <begin position="268"/>
        <end position="287"/>
    </location>
</feature>
<keyword evidence="1" id="KW-1133">Transmembrane helix</keyword>
<reference evidence="2 3" key="1">
    <citation type="submission" date="2020-11" db="EMBL/GenBank/DDBJ databases">
        <authorList>
            <person name="Kim M.K."/>
        </authorList>
    </citation>
    <scope>NUCLEOTIDE SEQUENCE [LARGE SCALE GENOMIC DNA]</scope>
    <source>
        <strain evidence="2 3">BT662</strain>
    </source>
</reference>
<evidence type="ECO:0000313" key="2">
    <source>
        <dbReference type="EMBL" id="MBF9222821.1"/>
    </source>
</evidence>
<dbReference type="EMBL" id="JADQDM010000009">
    <property type="protein sequence ID" value="MBF9222821.1"/>
    <property type="molecule type" value="Genomic_DNA"/>
</dbReference>
<gene>
    <name evidence="2" type="ORF">I2H31_17085</name>
</gene>
<dbReference type="Proteomes" id="UP000618931">
    <property type="component" value="Unassembled WGS sequence"/>
</dbReference>
<comment type="caution">
    <text evidence="2">The sequence shown here is derived from an EMBL/GenBank/DDBJ whole genome shotgun (WGS) entry which is preliminary data.</text>
</comment>
<organism evidence="2 3">
    <name type="scientific">Hymenobacter ruricola</name>
    <dbReference type="NCBI Taxonomy" id="2791023"/>
    <lineage>
        <taxon>Bacteria</taxon>
        <taxon>Pseudomonadati</taxon>
        <taxon>Bacteroidota</taxon>
        <taxon>Cytophagia</taxon>
        <taxon>Cytophagales</taxon>
        <taxon>Hymenobacteraceae</taxon>
        <taxon>Hymenobacter</taxon>
    </lineage>
</organism>
<feature type="transmembrane region" description="Helical" evidence="1">
    <location>
        <begin position="198"/>
        <end position="216"/>
    </location>
</feature>
<keyword evidence="1" id="KW-0472">Membrane</keyword>
<keyword evidence="3" id="KW-1185">Reference proteome</keyword>
<protein>
    <recommendedName>
        <fullName evidence="4">DoxX family protein</fullName>
    </recommendedName>
</protein>
<feature type="transmembrane region" description="Helical" evidence="1">
    <location>
        <begin position="228"/>
        <end position="248"/>
    </location>
</feature>
<accession>A0ABS0I776</accession>
<evidence type="ECO:0008006" key="4">
    <source>
        <dbReference type="Google" id="ProtNLM"/>
    </source>
</evidence>
<feature type="transmembrane region" description="Helical" evidence="1">
    <location>
        <begin position="18"/>
        <end position="37"/>
    </location>
</feature>
<feature type="transmembrane region" description="Helical" evidence="1">
    <location>
        <begin position="173"/>
        <end position="192"/>
    </location>
</feature>
<name>A0ABS0I776_9BACT</name>
<evidence type="ECO:0000256" key="1">
    <source>
        <dbReference type="SAM" id="Phobius"/>
    </source>
</evidence>
<evidence type="ECO:0000313" key="3">
    <source>
        <dbReference type="Proteomes" id="UP000618931"/>
    </source>
</evidence>
<keyword evidence="1" id="KW-0812">Transmembrane</keyword>
<proteinExistence type="predicted"/>